<proteinExistence type="predicted"/>
<name>A0A0K9GZ51_9BACI</name>
<dbReference type="Pfam" id="PF02698">
    <property type="entry name" value="DUF218"/>
    <property type="match status" value="1"/>
</dbReference>
<dbReference type="GO" id="GO:0043164">
    <property type="term" value="P:Gram-negative-bacterium-type cell wall biogenesis"/>
    <property type="evidence" value="ECO:0007669"/>
    <property type="project" value="TreeGrafter"/>
</dbReference>
<dbReference type="EMBL" id="LFZW01000001">
    <property type="protein sequence ID" value="KMY51901.1"/>
    <property type="molecule type" value="Genomic_DNA"/>
</dbReference>
<evidence type="ECO:0000313" key="3">
    <source>
        <dbReference type="Proteomes" id="UP000037146"/>
    </source>
</evidence>
<dbReference type="InterPro" id="IPR014729">
    <property type="entry name" value="Rossmann-like_a/b/a_fold"/>
</dbReference>
<dbReference type="GO" id="GO:0000270">
    <property type="term" value="P:peptidoglycan metabolic process"/>
    <property type="evidence" value="ECO:0007669"/>
    <property type="project" value="TreeGrafter"/>
</dbReference>
<comment type="caution">
    <text evidence="2">The sequence shown here is derived from an EMBL/GenBank/DDBJ whole genome shotgun (WGS) entry which is preliminary data.</text>
</comment>
<dbReference type="InterPro" id="IPR051599">
    <property type="entry name" value="Cell_Envelope_Assoc"/>
</dbReference>
<evidence type="ECO:0000259" key="1">
    <source>
        <dbReference type="Pfam" id="PF02698"/>
    </source>
</evidence>
<dbReference type="CDD" id="cd06259">
    <property type="entry name" value="YdcF-like"/>
    <property type="match status" value="1"/>
</dbReference>
<dbReference type="PANTHER" id="PTHR30336">
    <property type="entry name" value="INNER MEMBRANE PROTEIN, PROBABLE PERMEASE"/>
    <property type="match status" value="1"/>
</dbReference>
<organism evidence="2 3">
    <name type="scientific">Peribacillus loiseleuriae</name>
    <dbReference type="NCBI Taxonomy" id="1679170"/>
    <lineage>
        <taxon>Bacteria</taxon>
        <taxon>Bacillati</taxon>
        <taxon>Bacillota</taxon>
        <taxon>Bacilli</taxon>
        <taxon>Bacillales</taxon>
        <taxon>Bacillaceae</taxon>
        <taxon>Peribacillus</taxon>
    </lineage>
</organism>
<accession>A0A0K9GZ51</accession>
<dbReference type="AlphaFoldDB" id="A0A0K9GZ51"/>
<dbReference type="PANTHER" id="PTHR30336:SF4">
    <property type="entry name" value="ENVELOPE BIOGENESIS FACTOR ELYC"/>
    <property type="match status" value="1"/>
</dbReference>
<evidence type="ECO:0000313" key="2">
    <source>
        <dbReference type="EMBL" id="KMY51901.1"/>
    </source>
</evidence>
<dbReference type="Proteomes" id="UP000037146">
    <property type="component" value="Unassembled WGS sequence"/>
</dbReference>
<dbReference type="PATRIC" id="fig|1679170.3.peg.4999"/>
<sequence length="196" mass="22069">MVKRKWVILTMIGIVLTVMTLMKEAGDFLVINEKPVKSDVIIVLSGGGIERLEQGVGLYNQGFASYIMISNGQEDGLYEAALKMGVPIDSIILENHASSTTENALFTKKLMVEHQFHSAIVVSSNYHMRRVKSNFTKAISKSRIKLLYSSVPDNGYDSSRWWKTKEGRQTTYMEYAKLTGNFFGFHGNDAKKVFVQ</sequence>
<feature type="domain" description="DUF218" evidence="1">
    <location>
        <begin position="39"/>
        <end position="138"/>
    </location>
</feature>
<dbReference type="InterPro" id="IPR003848">
    <property type="entry name" value="DUF218"/>
</dbReference>
<reference evidence="3" key="1">
    <citation type="submission" date="2015-07" db="EMBL/GenBank/DDBJ databases">
        <title>Genome sequencing project for genomic taxonomy and phylogenomics of Bacillus-like bacteria.</title>
        <authorList>
            <person name="Liu B."/>
            <person name="Wang J."/>
            <person name="Zhu Y."/>
            <person name="Liu G."/>
            <person name="Chen Q."/>
            <person name="Chen Z."/>
            <person name="Lan J."/>
            <person name="Che J."/>
            <person name="Ge C."/>
            <person name="Shi H."/>
            <person name="Pan Z."/>
            <person name="Liu X."/>
        </authorList>
    </citation>
    <scope>NUCLEOTIDE SEQUENCE [LARGE SCALE GENOMIC DNA]</scope>
    <source>
        <strain evidence="3">FJAT-27997</strain>
    </source>
</reference>
<dbReference type="OrthoDB" id="9782395at2"/>
<gene>
    <name evidence="2" type="ORF">AC625_22180</name>
</gene>
<dbReference type="RefSeq" id="WP_049683255.1">
    <property type="nucleotide sequence ID" value="NZ_LFZW01000001.1"/>
</dbReference>
<protein>
    <recommendedName>
        <fullName evidence="1">DUF218 domain-containing protein</fullName>
    </recommendedName>
</protein>
<dbReference type="Gene3D" id="3.40.50.620">
    <property type="entry name" value="HUPs"/>
    <property type="match status" value="1"/>
</dbReference>
<keyword evidence="3" id="KW-1185">Reference proteome</keyword>
<dbReference type="GO" id="GO:0005886">
    <property type="term" value="C:plasma membrane"/>
    <property type="evidence" value="ECO:0007669"/>
    <property type="project" value="TreeGrafter"/>
</dbReference>